<sequence>MPKNRGAPLLRRKEVLALLGCNEHASRASWSHDLGPCIVFDAWEHQWLPMGEAALGRYPLRTTGAHYNLEESRTNPRRGHTRWQAHVDLVAAGRSAKAIVPVANDPRAKPNKGAKGWRPIVVEGHVEQTSDQQVWFCTDKVVEFPRSGT</sequence>
<evidence type="ECO:0000313" key="1">
    <source>
        <dbReference type="EMBL" id="TZF90725.1"/>
    </source>
</evidence>
<evidence type="ECO:0000313" key="2">
    <source>
        <dbReference type="Proteomes" id="UP000323164"/>
    </source>
</evidence>
<reference evidence="1 2" key="1">
    <citation type="submission" date="2019-08" db="EMBL/GenBank/DDBJ databases">
        <title>Draft genome sequence of Lysobacter sp. UKS-15.</title>
        <authorList>
            <person name="Im W.-T."/>
        </authorList>
    </citation>
    <scope>NUCLEOTIDE SEQUENCE [LARGE SCALE GENOMIC DNA]</scope>
    <source>
        <strain evidence="1 2">UKS-15</strain>
    </source>
</reference>
<dbReference type="OrthoDB" id="9770043at2"/>
<dbReference type="EMBL" id="VTRV01000029">
    <property type="protein sequence ID" value="TZF90725.1"/>
    <property type="molecule type" value="Genomic_DNA"/>
</dbReference>
<protein>
    <submittedName>
        <fullName evidence="1">Uncharacterized protein</fullName>
    </submittedName>
</protein>
<comment type="caution">
    <text evidence="1">The sequence shown here is derived from an EMBL/GenBank/DDBJ whole genome shotgun (WGS) entry which is preliminary data.</text>
</comment>
<organism evidence="1 2">
    <name type="scientific">Cognatilysobacter lacus</name>
    <dbReference type="NCBI Taxonomy" id="1643323"/>
    <lineage>
        <taxon>Bacteria</taxon>
        <taxon>Pseudomonadati</taxon>
        <taxon>Pseudomonadota</taxon>
        <taxon>Gammaproteobacteria</taxon>
        <taxon>Lysobacterales</taxon>
        <taxon>Lysobacteraceae</taxon>
        <taxon>Cognatilysobacter</taxon>
    </lineage>
</organism>
<keyword evidence="2" id="KW-1185">Reference proteome</keyword>
<proteinExistence type="predicted"/>
<dbReference type="AlphaFoldDB" id="A0A5D8Z720"/>
<dbReference type="Proteomes" id="UP000323164">
    <property type="component" value="Unassembled WGS sequence"/>
</dbReference>
<name>A0A5D8Z720_9GAMM</name>
<gene>
    <name evidence="1" type="ORF">FW784_04280</name>
</gene>
<accession>A0A5D8Z720</accession>